<evidence type="ECO:0000256" key="3">
    <source>
        <dbReference type="ARBA" id="ARBA00038493"/>
    </source>
</evidence>
<evidence type="ECO:0000256" key="2">
    <source>
        <dbReference type="ARBA" id="ARBA00023239"/>
    </source>
</evidence>
<evidence type="ECO:0000313" key="6">
    <source>
        <dbReference type="Proteomes" id="UP001596139"/>
    </source>
</evidence>
<dbReference type="Proteomes" id="UP001596139">
    <property type="component" value="Unassembled WGS sequence"/>
</dbReference>
<feature type="domain" description="DJ-1/PfpI" evidence="4">
    <location>
        <begin position="20"/>
        <end position="206"/>
    </location>
</feature>
<name>A0ABW1MRZ2_9ACTN</name>
<reference evidence="6" key="1">
    <citation type="journal article" date="2019" name="Int. J. Syst. Evol. Microbiol.">
        <title>The Global Catalogue of Microorganisms (GCM) 10K type strain sequencing project: providing services to taxonomists for standard genome sequencing and annotation.</title>
        <authorList>
            <consortium name="The Broad Institute Genomics Platform"/>
            <consortium name="The Broad Institute Genome Sequencing Center for Infectious Disease"/>
            <person name="Wu L."/>
            <person name="Ma J."/>
        </authorList>
    </citation>
    <scope>NUCLEOTIDE SEQUENCE [LARGE SCALE GENOMIC DNA]</scope>
    <source>
        <strain evidence="6">CGMCC 1.15180</strain>
    </source>
</reference>
<dbReference type="InterPro" id="IPR002818">
    <property type="entry name" value="DJ-1/PfpI"/>
</dbReference>
<evidence type="ECO:0000313" key="5">
    <source>
        <dbReference type="EMBL" id="MFC6066168.1"/>
    </source>
</evidence>
<keyword evidence="2" id="KW-0456">Lyase</keyword>
<organism evidence="5 6">
    <name type="scientific">Streptomyces ochraceiscleroticus</name>
    <dbReference type="NCBI Taxonomy" id="47761"/>
    <lineage>
        <taxon>Bacteria</taxon>
        <taxon>Bacillati</taxon>
        <taxon>Actinomycetota</taxon>
        <taxon>Actinomycetes</taxon>
        <taxon>Kitasatosporales</taxon>
        <taxon>Streptomycetaceae</taxon>
        <taxon>Streptomyces</taxon>
    </lineage>
</organism>
<dbReference type="EMBL" id="JBHSPX010000008">
    <property type="protein sequence ID" value="MFC6066168.1"/>
    <property type="molecule type" value="Genomic_DNA"/>
</dbReference>
<dbReference type="Gene3D" id="3.40.50.880">
    <property type="match status" value="1"/>
</dbReference>
<sequence>MLSAVERLSNGRLAGYWLPEAAYPWRALRALGWDFEFVSTSPGVPPVGGVDRSDPPQRMFLGDPVVNARLAQTTTADHKDPAGFDVVFVAGGHGAVLDLPGDKRLSDFLAAFHLRGGVIAAVCHGVAALLEVELPGGVPLVAGRRVTAFSACEERAVGLADVVPFFLDEALIAKGARYEAGERLKRHVVRDGTLVTGQNPASAPEVTEIGMALASGREDLPANWLRRAA</sequence>
<comment type="similarity">
    <text evidence="3">Belongs to the peptidase C56 family. HSP31-like subfamily.</text>
</comment>
<evidence type="ECO:0000259" key="4">
    <source>
        <dbReference type="Pfam" id="PF01965"/>
    </source>
</evidence>
<gene>
    <name evidence="5" type="ORF">ACFP4F_27005</name>
</gene>
<keyword evidence="5" id="KW-0315">Glutamine amidotransferase</keyword>
<accession>A0ABW1MRZ2</accession>
<dbReference type="Pfam" id="PF01965">
    <property type="entry name" value="DJ-1_PfpI"/>
    <property type="match status" value="1"/>
</dbReference>
<evidence type="ECO:0000256" key="1">
    <source>
        <dbReference type="ARBA" id="ARBA00023016"/>
    </source>
</evidence>
<protein>
    <submittedName>
        <fullName evidence="5">Type 1 glutamine amidotransferase domain-containing protein</fullName>
    </submittedName>
</protein>
<keyword evidence="6" id="KW-1185">Reference proteome</keyword>
<dbReference type="InterPro" id="IPR029062">
    <property type="entry name" value="Class_I_gatase-like"/>
</dbReference>
<dbReference type="CDD" id="cd03141">
    <property type="entry name" value="GATase1_Hsp31_like"/>
    <property type="match status" value="1"/>
</dbReference>
<proteinExistence type="inferred from homology"/>
<dbReference type="PANTHER" id="PTHR48094">
    <property type="entry name" value="PROTEIN/NUCLEIC ACID DEGLYCASE DJ-1-RELATED"/>
    <property type="match status" value="1"/>
</dbReference>
<dbReference type="SUPFAM" id="SSF52317">
    <property type="entry name" value="Class I glutamine amidotransferase-like"/>
    <property type="match status" value="1"/>
</dbReference>
<keyword evidence="1" id="KW-0346">Stress response</keyword>
<dbReference type="InterPro" id="IPR050325">
    <property type="entry name" value="Prot/Nucl_acid_deglycase"/>
</dbReference>
<dbReference type="RefSeq" id="WP_051862817.1">
    <property type="nucleotide sequence ID" value="NZ_JBHSPX010000008.1"/>
</dbReference>
<dbReference type="PANTHER" id="PTHR48094:SF11">
    <property type="entry name" value="GLUTATHIONE-INDEPENDENT GLYOXALASE HSP31-RELATED"/>
    <property type="match status" value="1"/>
</dbReference>
<comment type="caution">
    <text evidence="5">The sequence shown here is derived from an EMBL/GenBank/DDBJ whole genome shotgun (WGS) entry which is preliminary data.</text>
</comment>